<organism evidence="1">
    <name type="scientific">Fervidobacterium pennivorans</name>
    <dbReference type="NCBI Taxonomy" id="93466"/>
    <lineage>
        <taxon>Bacteria</taxon>
        <taxon>Thermotogati</taxon>
        <taxon>Thermotogota</taxon>
        <taxon>Thermotogae</taxon>
        <taxon>Thermotogales</taxon>
        <taxon>Fervidobacteriaceae</taxon>
        <taxon>Fervidobacterium</taxon>
    </lineage>
</organism>
<gene>
    <name evidence="1" type="ORF">ENU12_01650</name>
</gene>
<protein>
    <submittedName>
        <fullName evidence="1">Uncharacterized protein</fullName>
    </submittedName>
</protein>
<evidence type="ECO:0000313" key="1">
    <source>
        <dbReference type="EMBL" id="HGQ76637.1"/>
    </source>
</evidence>
<reference evidence="1" key="1">
    <citation type="journal article" date="2020" name="mSystems">
        <title>Genome- and Community-Level Interaction Insights into Carbon Utilization and Element Cycling Functions of Hydrothermarchaeota in Hydrothermal Sediment.</title>
        <authorList>
            <person name="Zhou Z."/>
            <person name="Liu Y."/>
            <person name="Xu W."/>
            <person name="Pan J."/>
            <person name="Luo Z.H."/>
            <person name="Li M."/>
        </authorList>
    </citation>
    <scope>NUCLEOTIDE SEQUENCE [LARGE SCALE GENOMIC DNA]</scope>
    <source>
        <strain evidence="1">SpSt-640</strain>
    </source>
</reference>
<accession>A0A7V4CLS9</accession>
<dbReference type="EMBL" id="DTBH01000040">
    <property type="protein sequence ID" value="HGQ76637.1"/>
    <property type="molecule type" value="Genomic_DNA"/>
</dbReference>
<proteinExistence type="predicted"/>
<sequence>MREDKIGEIKCPSVRGAARWIYEFCKGAEEKGYETHCDLTRVAFIPMKTIGTIQPKYYEKPVEIKQWLLITNPSLLGFGGKENCMVVEVMFRDNPPYRGGYDAFRFADLPKEKQEEIKREVKSFIENVLKSRKLPKEAQCEILI</sequence>
<dbReference type="AlphaFoldDB" id="A0A7V4CLS9"/>
<comment type="caution">
    <text evidence="1">The sequence shown here is derived from an EMBL/GenBank/DDBJ whole genome shotgun (WGS) entry which is preliminary data.</text>
</comment>
<name>A0A7V4CLS9_FERPE</name>